<evidence type="ECO:0000256" key="1">
    <source>
        <dbReference type="SAM" id="MobiDB-lite"/>
    </source>
</evidence>
<feature type="region of interest" description="Disordered" evidence="1">
    <location>
        <begin position="82"/>
        <end position="104"/>
    </location>
</feature>
<dbReference type="EMBL" id="JYDR01000392">
    <property type="protein sequence ID" value="KRY64474.1"/>
    <property type="molecule type" value="Genomic_DNA"/>
</dbReference>
<reference evidence="2 3" key="1">
    <citation type="submission" date="2015-01" db="EMBL/GenBank/DDBJ databases">
        <title>Evolution of Trichinella species and genotypes.</title>
        <authorList>
            <person name="Korhonen P.K."/>
            <person name="Edoardo P."/>
            <person name="Giuseppe L.R."/>
            <person name="Gasser R.B."/>
        </authorList>
    </citation>
    <scope>NUCLEOTIDE SEQUENCE [LARGE SCALE GENOMIC DNA]</scope>
    <source>
        <strain evidence="2">ISS13</strain>
    </source>
</reference>
<dbReference type="AlphaFoldDB" id="A0A0V1DSJ5"/>
<evidence type="ECO:0000313" key="3">
    <source>
        <dbReference type="Proteomes" id="UP000054632"/>
    </source>
</evidence>
<comment type="caution">
    <text evidence="2">The sequence shown here is derived from an EMBL/GenBank/DDBJ whole genome shotgun (WGS) entry which is preliminary data.</text>
</comment>
<name>A0A0V1DSJ5_TRIPS</name>
<evidence type="ECO:0000313" key="2">
    <source>
        <dbReference type="EMBL" id="KRY64474.1"/>
    </source>
</evidence>
<sequence>MYSAISTEDVTLFLGNWLKKMSSNFSQSCLWMSTLSRLNAKTRFCSEEVFGNITALLRVSNELYNLMPQLQWRCDSTYKHDHNKTHDAPTGLSKSTCAADIQLQ</sequence>
<proteinExistence type="predicted"/>
<accession>A0A0V1DSJ5</accession>
<dbReference type="Proteomes" id="UP000054632">
    <property type="component" value="Unassembled WGS sequence"/>
</dbReference>
<protein>
    <submittedName>
        <fullName evidence="2">Uncharacterized protein</fullName>
    </submittedName>
</protein>
<organism evidence="2 3">
    <name type="scientific">Trichinella pseudospiralis</name>
    <name type="common">Parasitic roundworm</name>
    <dbReference type="NCBI Taxonomy" id="6337"/>
    <lineage>
        <taxon>Eukaryota</taxon>
        <taxon>Metazoa</taxon>
        <taxon>Ecdysozoa</taxon>
        <taxon>Nematoda</taxon>
        <taxon>Enoplea</taxon>
        <taxon>Dorylaimia</taxon>
        <taxon>Trichinellida</taxon>
        <taxon>Trichinellidae</taxon>
        <taxon>Trichinella</taxon>
    </lineage>
</organism>
<gene>
    <name evidence="2" type="ORF">T4A_7007</name>
</gene>